<comment type="caution">
    <text evidence="1">The sequence shown here is derived from an EMBL/GenBank/DDBJ whole genome shotgun (WGS) entry which is preliminary data.</text>
</comment>
<proteinExistence type="predicted"/>
<organism evidence="1 2">
    <name type="scientific">Clathrus columnatus</name>
    <dbReference type="NCBI Taxonomy" id="1419009"/>
    <lineage>
        <taxon>Eukaryota</taxon>
        <taxon>Fungi</taxon>
        <taxon>Dikarya</taxon>
        <taxon>Basidiomycota</taxon>
        <taxon>Agaricomycotina</taxon>
        <taxon>Agaricomycetes</taxon>
        <taxon>Phallomycetidae</taxon>
        <taxon>Phallales</taxon>
        <taxon>Clathraceae</taxon>
        <taxon>Clathrus</taxon>
    </lineage>
</organism>
<gene>
    <name evidence="1" type="ORF">Clacol_003668</name>
</gene>
<dbReference type="Proteomes" id="UP001050691">
    <property type="component" value="Unassembled WGS sequence"/>
</dbReference>
<keyword evidence="2" id="KW-1185">Reference proteome</keyword>
<accession>A0AAV5ABY8</accession>
<evidence type="ECO:0000313" key="1">
    <source>
        <dbReference type="EMBL" id="GJJ09445.1"/>
    </source>
</evidence>
<sequence length="107" mass="11757">MAAAYGEQSGRFTSQAFSSFESSVSSRMPSKINTPNLATLSKASELLNSFFEKDAQMIPDLKDLLPGTSSSTYNVTPHRSWAPFFRPDGLEGFKAMPMGVFDEYDEG</sequence>
<protein>
    <submittedName>
        <fullName evidence="1">Uncharacterized protein</fullName>
    </submittedName>
</protein>
<evidence type="ECO:0000313" key="2">
    <source>
        <dbReference type="Proteomes" id="UP001050691"/>
    </source>
</evidence>
<reference evidence="1" key="1">
    <citation type="submission" date="2021-10" db="EMBL/GenBank/DDBJ databases">
        <title>De novo Genome Assembly of Clathrus columnatus (Basidiomycota, Fungi) Using Illumina and Nanopore Sequence Data.</title>
        <authorList>
            <person name="Ogiso-Tanaka E."/>
            <person name="Itagaki H."/>
            <person name="Hosoya T."/>
            <person name="Hosaka K."/>
        </authorList>
    </citation>
    <scope>NUCLEOTIDE SEQUENCE</scope>
    <source>
        <strain evidence="1">MO-923</strain>
    </source>
</reference>
<dbReference type="EMBL" id="BPWL01000004">
    <property type="protein sequence ID" value="GJJ09445.1"/>
    <property type="molecule type" value="Genomic_DNA"/>
</dbReference>
<name>A0AAV5ABY8_9AGAM</name>
<dbReference type="AlphaFoldDB" id="A0AAV5ABY8"/>